<comment type="similarity">
    <text evidence="2">Belongs to the NAD(P)-dependent epimerase/dehydratase family.</text>
</comment>
<reference evidence="4 5" key="1">
    <citation type="submission" date="2019-03" db="EMBL/GenBank/DDBJ databases">
        <title>Draft genome sequence of humic substances-degrading Pseudomonas kribbensis CHA-19 from forest soil.</title>
        <authorList>
            <person name="Kim D."/>
        </authorList>
    </citation>
    <scope>NUCLEOTIDE SEQUENCE [LARGE SCALE GENOMIC DNA]</scope>
    <source>
        <strain evidence="4 5">CHA-19</strain>
    </source>
</reference>
<feature type="domain" description="NAD-dependent epimerase/dehydratase" evidence="3">
    <location>
        <begin position="6"/>
        <end position="230"/>
    </location>
</feature>
<dbReference type="InterPro" id="IPR001509">
    <property type="entry name" value="Epimerase_deHydtase"/>
</dbReference>
<dbReference type="Gene3D" id="3.40.50.720">
    <property type="entry name" value="NAD(P)-binding Rossmann-like Domain"/>
    <property type="match status" value="1"/>
</dbReference>
<organism evidence="4 5">
    <name type="scientific">Pseudomonas kribbensis</name>
    <dbReference type="NCBI Taxonomy" id="1628086"/>
    <lineage>
        <taxon>Bacteria</taxon>
        <taxon>Pseudomonadati</taxon>
        <taxon>Pseudomonadota</taxon>
        <taxon>Gammaproteobacteria</taxon>
        <taxon>Pseudomonadales</taxon>
        <taxon>Pseudomonadaceae</taxon>
        <taxon>Pseudomonas</taxon>
    </lineage>
</organism>
<evidence type="ECO:0000313" key="4">
    <source>
        <dbReference type="EMBL" id="TFH78539.1"/>
    </source>
</evidence>
<dbReference type="AlphaFoldDB" id="A0A4Y8VFJ7"/>
<dbReference type="CDD" id="cd05232">
    <property type="entry name" value="UDP_G4E_4_SDR_e"/>
    <property type="match status" value="1"/>
</dbReference>
<dbReference type="RefSeq" id="WP_134827699.1">
    <property type="nucleotide sequence ID" value="NZ_SPDQ01000021.1"/>
</dbReference>
<dbReference type="SUPFAM" id="SSF51735">
    <property type="entry name" value="NAD(P)-binding Rossmann-fold domains"/>
    <property type="match status" value="1"/>
</dbReference>
<dbReference type="OrthoDB" id="9801056at2"/>
<evidence type="ECO:0000256" key="1">
    <source>
        <dbReference type="ARBA" id="ARBA00005125"/>
    </source>
</evidence>
<comment type="pathway">
    <text evidence="1">Bacterial outer membrane biogenesis; LPS O-antigen biosynthesis.</text>
</comment>
<gene>
    <name evidence="4" type="ORF">E4J90_20055</name>
</gene>
<evidence type="ECO:0000259" key="3">
    <source>
        <dbReference type="Pfam" id="PF01370"/>
    </source>
</evidence>
<dbReference type="PANTHER" id="PTHR43000">
    <property type="entry name" value="DTDP-D-GLUCOSE 4,6-DEHYDRATASE-RELATED"/>
    <property type="match status" value="1"/>
</dbReference>
<dbReference type="InterPro" id="IPR036291">
    <property type="entry name" value="NAD(P)-bd_dom_sf"/>
</dbReference>
<comment type="caution">
    <text evidence="4">The sequence shown here is derived from an EMBL/GenBank/DDBJ whole genome shotgun (WGS) entry which is preliminary data.</text>
</comment>
<accession>A0A4Y8VFJ7</accession>
<dbReference type="Proteomes" id="UP000297555">
    <property type="component" value="Unassembled WGS sequence"/>
</dbReference>
<proteinExistence type="inferred from homology"/>
<evidence type="ECO:0000313" key="5">
    <source>
        <dbReference type="Proteomes" id="UP000297555"/>
    </source>
</evidence>
<dbReference type="EMBL" id="SPDQ01000021">
    <property type="protein sequence ID" value="TFH78539.1"/>
    <property type="molecule type" value="Genomic_DNA"/>
</dbReference>
<sequence length="320" mass="34619">MSALRVLVTGANGFVGEAVVFSLLLNKRFSPIAATRSSTRLSGLCPTVSFDLADSANLPSLVAVDVVIHAAARVHVMKETAADALAEFRKINVEGTLRLAQHAADSGVKRFIFISSIKVNGESTAEGKPFKADDTPAPSDAYGVSKYEAEERLKRLSRETGMEVVIIRPPLVYGPGVKANFLSMMRWLDRGVPLPLGAISNQRSLVAIGNLVDLIITCISHSKAAGEIFLVSDGEDLSTTGLLQRLGRALGKKPRLLKFPQLLLVTVASVLGRRALAQRICGSLQVDTQKTRELLDWRPPVSVDEAMLKTACHYFKEQSK</sequence>
<name>A0A4Y8VFJ7_9PSED</name>
<evidence type="ECO:0000256" key="2">
    <source>
        <dbReference type="ARBA" id="ARBA00007637"/>
    </source>
</evidence>
<dbReference type="Pfam" id="PF01370">
    <property type="entry name" value="Epimerase"/>
    <property type="match status" value="1"/>
</dbReference>
<protein>
    <submittedName>
        <fullName evidence="4">SDR family oxidoreductase</fullName>
    </submittedName>
</protein>